<keyword evidence="1" id="KW-0732">Signal</keyword>
<evidence type="ECO:0000313" key="2">
    <source>
        <dbReference type="EMBL" id="KAF2200899.1"/>
    </source>
</evidence>
<dbReference type="Proteomes" id="UP000799536">
    <property type="component" value="Unassembled WGS sequence"/>
</dbReference>
<proteinExistence type="predicted"/>
<keyword evidence="3" id="KW-1185">Reference proteome</keyword>
<dbReference type="AlphaFoldDB" id="A0A9P4JPI6"/>
<sequence>MILLLILVSVLSPTFALLHPARQIFTSMQDICGATAIDCGNGWCCLGGQQCIPPSQGPGTDPECMENLLTDIGGDPLTLPAYPFSSLQSADSSFASLLSSMSITLSTVPTTLPTTGSFTALTSYSDNTLRSYKMPPTPTAVSTVSAATTTPTSTGAAARRTGAVGWGVMGVVGVGMAVGFA</sequence>
<name>A0A9P4JPI6_9PLEO</name>
<evidence type="ECO:0000313" key="3">
    <source>
        <dbReference type="Proteomes" id="UP000799536"/>
    </source>
</evidence>
<feature type="chain" id="PRO_5040434727" evidence="1">
    <location>
        <begin position="17"/>
        <end position="181"/>
    </location>
</feature>
<dbReference type="EMBL" id="ML994000">
    <property type="protein sequence ID" value="KAF2200899.1"/>
    <property type="molecule type" value="Genomic_DNA"/>
</dbReference>
<protein>
    <submittedName>
        <fullName evidence="2">Uncharacterized protein</fullName>
    </submittedName>
</protein>
<gene>
    <name evidence="2" type="ORF">GQ43DRAFT_55897</name>
</gene>
<organism evidence="2 3">
    <name type="scientific">Delitschia confertaspora ATCC 74209</name>
    <dbReference type="NCBI Taxonomy" id="1513339"/>
    <lineage>
        <taxon>Eukaryota</taxon>
        <taxon>Fungi</taxon>
        <taxon>Dikarya</taxon>
        <taxon>Ascomycota</taxon>
        <taxon>Pezizomycotina</taxon>
        <taxon>Dothideomycetes</taxon>
        <taxon>Pleosporomycetidae</taxon>
        <taxon>Pleosporales</taxon>
        <taxon>Delitschiaceae</taxon>
        <taxon>Delitschia</taxon>
    </lineage>
</organism>
<dbReference type="OrthoDB" id="3796575at2759"/>
<accession>A0A9P4JPI6</accession>
<evidence type="ECO:0000256" key="1">
    <source>
        <dbReference type="SAM" id="SignalP"/>
    </source>
</evidence>
<feature type="signal peptide" evidence="1">
    <location>
        <begin position="1"/>
        <end position="16"/>
    </location>
</feature>
<comment type="caution">
    <text evidence="2">The sequence shown here is derived from an EMBL/GenBank/DDBJ whole genome shotgun (WGS) entry which is preliminary data.</text>
</comment>
<reference evidence="2" key="1">
    <citation type="journal article" date="2020" name="Stud. Mycol.">
        <title>101 Dothideomycetes genomes: a test case for predicting lifestyles and emergence of pathogens.</title>
        <authorList>
            <person name="Haridas S."/>
            <person name="Albert R."/>
            <person name="Binder M."/>
            <person name="Bloem J."/>
            <person name="Labutti K."/>
            <person name="Salamov A."/>
            <person name="Andreopoulos B."/>
            <person name="Baker S."/>
            <person name="Barry K."/>
            <person name="Bills G."/>
            <person name="Bluhm B."/>
            <person name="Cannon C."/>
            <person name="Castanera R."/>
            <person name="Culley D."/>
            <person name="Daum C."/>
            <person name="Ezra D."/>
            <person name="Gonzalez J."/>
            <person name="Henrissat B."/>
            <person name="Kuo A."/>
            <person name="Liang C."/>
            <person name="Lipzen A."/>
            <person name="Lutzoni F."/>
            <person name="Magnuson J."/>
            <person name="Mondo S."/>
            <person name="Nolan M."/>
            <person name="Ohm R."/>
            <person name="Pangilinan J."/>
            <person name="Park H.-J."/>
            <person name="Ramirez L."/>
            <person name="Alfaro M."/>
            <person name="Sun H."/>
            <person name="Tritt A."/>
            <person name="Yoshinaga Y."/>
            <person name="Zwiers L.-H."/>
            <person name="Turgeon B."/>
            <person name="Goodwin S."/>
            <person name="Spatafora J."/>
            <person name="Crous P."/>
            <person name="Grigoriev I."/>
        </authorList>
    </citation>
    <scope>NUCLEOTIDE SEQUENCE</scope>
    <source>
        <strain evidence="2">ATCC 74209</strain>
    </source>
</reference>